<gene>
    <name evidence="5" type="ORF">G5S52_04270</name>
</gene>
<comment type="caution">
    <text evidence="5">The sequence shown here is derived from an EMBL/GenBank/DDBJ whole genome shotgun (WGS) entry which is preliminary data.</text>
</comment>
<evidence type="ECO:0000259" key="2">
    <source>
        <dbReference type="Pfam" id="PF00501"/>
    </source>
</evidence>
<dbReference type="CDD" id="cd05967">
    <property type="entry name" value="PrpE"/>
    <property type="match status" value="1"/>
</dbReference>
<dbReference type="NCBIfam" id="NF001208">
    <property type="entry name" value="PRK00174.1"/>
    <property type="match status" value="1"/>
</dbReference>
<dbReference type="Pfam" id="PF00501">
    <property type="entry name" value="AMP-binding"/>
    <property type="match status" value="1"/>
</dbReference>
<dbReference type="FunFam" id="3.40.50.12780:FF:000011">
    <property type="entry name" value="Acetyl-coenzyme A synthetase 2-like, mitochondrial"/>
    <property type="match status" value="1"/>
</dbReference>
<dbReference type="PANTHER" id="PTHR43347:SF3">
    <property type="entry name" value="ACYL-COA SYNTHETASE SHORT-CHAIN FAMILY MEMBER 3, MITOCHONDRIAL"/>
    <property type="match status" value="1"/>
</dbReference>
<dbReference type="InterPro" id="IPR020845">
    <property type="entry name" value="AMP-binding_CS"/>
</dbReference>
<dbReference type="FunFam" id="3.30.300.30:FF:000017">
    <property type="entry name" value="Acyl-CoA synthetase short-chain family member 3"/>
    <property type="match status" value="1"/>
</dbReference>
<dbReference type="Pfam" id="PF13193">
    <property type="entry name" value="AMP-binding_C"/>
    <property type="match status" value="1"/>
</dbReference>
<organism evidence="5 6">
    <name type="scientific">Grimontia sedimenti</name>
    <dbReference type="NCBI Taxonomy" id="2711294"/>
    <lineage>
        <taxon>Bacteria</taxon>
        <taxon>Pseudomonadati</taxon>
        <taxon>Pseudomonadota</taxon>
        <taxon>Gammaproteobacteria</taxon>
        <taxon>Vibrionales</taxon>
        <taxon>Vibrionaceae</taxon>
        <taxon>Grimontia</taxon>
    </lineage>
</organism>
<dbReference type="InterPro" id="IPR000873">
    <property type="entry name" value="AMP-dep_synth/lig_dom"/>
</dbReference>
<dbReference type="PANTHER" id="PTHR43347">
    <property type="entry name" value="ACYL-COA SYNTHETASE"/>
    <property type="match status" value="1"/>
</dbReference>
<dbReference type="InterPro" id="IPR032387">
    <property type="entry name" value="ACAS_N"/>
</dbReference>
<dbReference type="SUPFAM" id="SSF56801">
    <property type="entry name" value="Acetyl-CoA synthetase-like"/>
    <property type="match status" value="1"/>
</dbReference>
<evidence type="ECO:0000256" key="1">
    <source>
        <dbReference type="ARBA" id="ARBA00006432"/>
    </source>
</evidence>
<dbReference type="GO" id="GO:0070013">
    <property type="term" value="C:intracellular organelle lumen"/>
    <property type="evidence" value="ECO:0007669"/>
    <property type="project" value="UniProtKB-ARBA"/>
</dbReference>
<proteinExistence type="inferred from homology"/>
<name>A0A6M1R8T5_9GAMM</name>
<dbReference type="InterPro" id="IPR045851">
    <property type="entry name" value="AMP-bd_C_sf"/>
</dbReference>
<accession>A0A6M1R8T5</accession>
<evidence type="ECO:0000313" key="6">
    <source>
        <dbReference type="Proteomes" id="UP000473008"/>
    </source>
</evidence>
<dbReference type="InterPro" id="IPR042099">
    <property type="entry name" value="ANL_N_sf"/>
</dbReference>
<evidence type="ECO:0000259" key="3">
    <source>
        <dbReference type="Pfam" id="PF13193"/>
    </source>
</evidence>
<reference evidence="5 6" key="1">
    <citation type="submission" date="2020-02" db="EMBL/GenBank/DDBJ databases">
        <title>The draft genome of Grimontia sedimenta sp. nov., isolated from benthic sediments near coral reefs south of Kuwait.</title>
        <authorList>
            <person name="Mahmoud H.M."/>
            <person name="Jose L."/>
            <person name="Eapen S."/>
        </authorList>
    </citation>
    <scope>NUCLEOTIDE SEQUENCE [LARGE SCALE GENOMIC DNA]</scope>
    <source>
        <strain evidence="5 6">S25</strain>
    </source>
</reference>
<dbReference type="AlphaFoldDB" id="A0A6M1R8T5"/>
<keyword evidence="6" id="KW-1185">Reference proteome</keyword>
<evidence type="ECO:0000313" key="5">
    <source>
        <dbReference type="EMBL" id="NGN96894.1"/>
    </source>
</evidence>
<dbReference type="PROSITE" id="PS00455">
    <property type="entry name" value="AMP_BINDING"/>
    <property type="match status" value="1"/>
</dbReference>
<dbReference type="InterPro" id="IPR025110">
    <property type="entry name" value="AMP-bd_C"/>
</dbReference>
<dbReference type="Gene3D" id="3.30.300.30">
    <property type="match status" value="1"/>
</dbReference>
<evidence type="ECO:0000259" key="4">
    <source>
        <dbReference type="Pfam" id="PF16177"/>
    </source>
</evidence>
<protein>
    <submittedName>
        <fullName evidence="5">Propionyl-CoA synthetase</fullName>
    </submittedName>
</protein>
<dbReference type="Gene3D" id="3.40.50.12780">
    <property type="entry name" value="N-terminal domain of ligase-like"/>
    <property type="match status" value="1"/>
</dbReference>
<dbReference type="Pfam" id="PF16177">
    <property type="entry name" value="ACAS_N"/>
    <property type="match status" value="1"/>
</dbReference>
<dbReference type="RefSeq" id="WP_165011932.1">
    <property type="nucleotide sequence ID" value="NZ_JAALDL010000002.1"/>
</dbReference>
<feature type="domain" description="AMP-dependent synthetase/ligase" evidence="2">
    <location>
        <begin position="65"/>
        <end position="447"/>
    </location>
</feature>
<feature type="domain" description="AMP-binding enzyme C-terminal" evidence="3">
    <location>
        <begin position="510"/>
        <end position="589"/>
    </location>
</feature>
<feature type="domain" description="Acetyl-coenzyme A synthetase N-terminal" evidence="4">
    <location>
        <begin position="4"/>
        <end position="56"/>
    </location>
</feature>
<dbReference type="Proteomes" id="UP000473008">
    <property type="component" value="Unassembled WGS sequence"/>
</dbReference>
<comment type="similarity">
    <text evidence="1">Belongs to the ATP-dependent AMP-binding enzyme family.</text>
</comment>
<sequence length="625" mass="69151">MSGYQQEYLKAQTEPEAFWREQAEQLDWFEKPETILANDENGIERWFSDGVMNTAWLALDYHCENGRGDKTALIYDSPVTAKRQAYSYFELRDQVAKIAGMLAGMGVEKGDRVVIYMPMVPEAAMAMLACARLGAIHSVVFGGFAPNELAVRIEDAEPKVLMTASCGIEVSKVIPYKPLVDKAIMDSRWKPEKVVVLQRPESAATLDQERDVDWQTAYEAAQPHDCVPVLATDPLYILYTSGTTGKPKGVVRDNGGHAVAMKYSMKAVYDMPQEGVFWAASDVGWVVGHSYIVYAPLIHGCTTILFEGKPVRTPDPGAFWRVCQDYAVNVLFSAPTAFRAIKKEDPEGNYVNEYDLSSLKSIFMAGERLDPPTYDWVVEKTGKPVIDHWWQTETGWAIACDPMGIEVMPVKAGSSTKPTPGYQVEILDALGNSLQANQQGYVALKRPLPPSCLPTVWRNHDRFETGYLSQFPGYYVSGDGGYLDEEGYLFIMGRIDDVINVAGHRLSTGEMEEIVGAHPAVAECAVIGIHDELKGQLPVGFVVLKDGVDIASDQLAGELVAKVREEIGAVACFKLALVVDRLPKTRSGKILRRTMRQIADGEQYVVPSTIDDPSSLSEIERVLQR</sequence>
<dbReference type="GO" id="GO:0050218">
    <property type="term" value="F:propionate-CoA ligase activity"/>
    <property type="evidence" value="ECO:0007669"/>
    <property type="project" value="TreeGrafter"/>
</dbReference>
<dbReference type="EMBL" id="JAALDL010000002">
    <property type="protein sequence ID" value="NGN96894.1"/>
    <property type="molecule type" value="Genomic_DNA"/>
</dbReference>